<evidence type="ECO:0000256" key="1">
    <source>
        <dbReference type="SAM" id="MobiDB-lite"/>
    </source>
</evidence>
<keyword evidence="2" id="KW-0472">Membrane</keyword>
<dbReference type="Proteomes" id="UP000006727">
    <property type="component" value="Chromosome 9"/>
</dbReference>
<reference evidence="3 5" key="1">
    <citation type="journal article" date="2008" name="Science">
        <title>The Physcomitrella genome reveals evolutionary insights into the conquest of land by plants.</title>
        <authorList>
            <person name="Rensing S."/>
            <person name="Lang D."/>
            <person name="Zimmer A."/>
            <person name="Terry A."/>
            <person name="Salamov A."/>
            <person name="Shapiro H."/>
            <person name="Nishiyama T."/>
            <person name="Perroud P.-F."/>
            <person name="Lindquist E."/>
            <person name="Kamisugi Y."/>
            <person name="Tanahashi T."/>
            <person name="Sakakibara K."/>
            <person name="Fujita T."/>
            <person name="Oishi K."/>
            <person name="Shin-I T."/>
            <person name="Kuroki Y."/>
            <person name="Toyoda A."/>
            <person name="Suzuki Y."/>
            <person name="Hashimoto A."/>
            <person name="Yamaguchi K."/>
            <person name="Sugano A."/>
            <person name="Kohara Y."/>
            <person name="Fujiyama A."/>
            <person name="Anterola A."/>
            <person name="Aoki S."/>
            <person name="Ashton N."/>
            <person name="Barbazuk W.B."/>
            <person name="Barker E."/>
            <person name="Bennetzen J."/>
            <person name="Bezanilla M."/>
            <person name="Blankenship R."/>
            <person name="Cho S.H."/>
            <person name="Dutcher S."/>
            <person name="Estelle M."/>
            <person name="Fawcett J.A."/>
            <person name="Gundlach H."/>
            <person name="Hanada K."/>
            <person name="Heyl A."/>
            <person name="Hicks K.A."/>
            <person name="Hugh J."/>
            <person name="Lohr M."/>
            <person name="Mayer K."/>
            <person name="Melkozernov A."/>
            <person name="Murata T."/>
            <person name="Nelson D."/>
            <person name="Pils B."/>
            <person name="Prigge M."/>
            <person name="Reiss B."/>
            <person name="Renner T."/>
            <person name="Rombauts S."/>
            <person name="Rushton P."/>
            <person name="Sanderfoot A."/>
            <person name="Schween G."/>
            <person name="Shiu S.-H."/>
            <person name="Stueber K."/>
            <person name="Theodoulou F.L."/>
            <person name="Tu H."/>
            <person name="Van de Peer Y."/>
            <person name="Verrier P.J."/>
            <person name="Waters E."/>
            <person name="Wood A."/>
            <person name="Yang L."/>
            <person name="Cove D."/>
            <person name="Cuming A."/>
            <person name="Hasebe M."/>
            <person name="Lucas S."/>
            <person name="Mishler D.B."/>
            <person name="Reski R."/>
            <person name="Grigoriev I."/>
            <person name="Quatrano R.S."/>
            <person name="Boore J.L."/>
        </authorList>
    </citation>
    <scope>NUCLEOTIDE SEQUENCE [LARGE SCALE GENOMIC DNA]</scope>
    <source>
        <strain evidence="4 5">cv. Gransden 2004</strain>
    </source>
</reference>
<evidence type="ECO:0000313" key="4">
    <source>
        <dbReference type="EnsemblPlants" id="Pp3c9_14870V3.1"/>
    </source>
</evidence>
<gene>
    <name evidence="3" type="ORF">PHYPA_012718</name>
</gene>
<evidence type="ECO:0000256" key="2">
    <source>
        <dbReference type="SAM" id="Phobius"/>
    </source>
</evidence>
<protein>
    <submittedName>
        <fullName evidence="3 4">Uncharacterized protein</fullName>
    </submittedName>
</protein>
<proteinExistence type="predicted"/>
<sequence>MNQMLLVFQVPLPQADLPEQQNMGLIHNGLVAIPLIPVFGYSSVPGSSSVSPVLLPMPIGVSIAMETLAPPTGVSGDLTHGTLNRVTEREAEDAQRPQVPQRGGAGAGAQNPEEPHRQGNRRFQVGFQLDLLLLLKLAVVVFVFNQDGSKNRLVVLLLLAAIAYMQVSPDNHSLKK</sequence>
<reference evidence="4" key="3">
    <citation type="submission" date="2020-12" db="UniProtKB">
        <authorList>
            <consortium name="EnsemblPlants"/>
        </authorList>
    </citation>
    <scope>IDENTIFICATION</scope>
</reference>
<feature type="transmembrane region" description="Helical" evidence="2">
    <location>
        <begin position="125"/>
        <end position="144"/>
    </location>
</feature>
<keyword evidence="2" id="KW-0812">Transmembrane</keyword>
<dbReference type="Gramene" id="Pp3c9_14870V3.1">
    <property type="protein sequence ID" value="Pp3c9_14870V3.1"/>
    <property type="gene ID" value="Pp3c9_14870"/>
</dbReference>
<dbReference type="EMBL" id="ABEU02000009">
    <property type="protein sequence ID" value="PNR48243.1"/>
    <property type="molecule type" value="Genomic_DNA"/>
</dbReference>
<dbReference type="PANTHER" id="PTHR36787">
    <property type="entry name" value="TRANSMEMBRANE PROTEIN"/>
    <property type="match status" value="1"/>
</dbReference>
<dbReference type="EnsemblPlants" id="Pp3c9_14870V3.2">
    <property type="protein sequence ID" value="Pp3c9_14870V3.2"/>
    <property type="gene ID" value="Pp3c9_14870"/>
</dbReference>
<dbReference type="Gramene" id="Pp3c9_14870V3.2">
    <property type="protein sequence ID" value="Pp3c9_14870V3.2"/>
    <property type="gene ID" value="Pp3c9_14870"/>
</dbReference>
<evidence type="ECO:0000313" key="3">
    <source>
        <dbReference type="EMBL" id="PNR48243.1"/>
    </source>
</evidence>
<feature type="transmembrane region" description="Helical" evidence="2">
    <location>
        <begin position="150"/>
        <end position="167"/>
    </location>
</feature>
<organism evidence="3">
    <name type="scientific">Physcomitrium patens</name>
    <name type="common">Spreading-leaved earth moss</name>
    <name type="synonym">Physcomitrella patens</name>
    <dbReference type="NCBI Taxonomy" id="3218"/>
    <lineage>
        <taxon>Eukaryota</taxon>
        <taxon>Viridiplantae</taxon>
        <taxon>Streptophyta</taxon>
        <taxon>Embryophyta</taxon>
        <taxon>Bryophyta</taxon>
        <taxon>Bryophytina</taxon>
        <taxon>Bryopsida</taxon>
        <taxon>Funariidae</taxon>
        <taxon>Funariales</taxon>
        <taxon>Funariaceae</taxon>
        <taxon>Physcomitrium</taxon>
    </lineage>
</organism>
<name>A0A2K1K388_PHYPA</name>
<dbReference type="EnsemblPlants" id="Pp3c9_14870V3.1">
    <property type="protein sequence ID" value="Pp3c9_14870V3.1"/>
    <property type="gene ID" value="Pp3c9_14870"/>
</dbReference>
<dbReference type="STRING" id="3218.A0A2K1K388"/>
<keyword evidence="5" id="KW-1185">Reference proteome</keyword>
<dbReference type="AlphaFoldDB" id="A0A2K1K388"/>
<keyword evidence="2" id="KW-1133">Transmembrane helix</keyword>
<feature type="region of interest" description="Disordered" evidence="1">
    <location>
        <begin position="88"/>
        <end position="118"/>
    </location>
</feature>
<accession>A0A2K1K388</accession>
<reference evidence="3 5" key="2">
    <citation type="journal article" date="2018" name="Plant J.">
        <title>The Physcomitrella patens chromosome-scale assembly reveals moss genome structure and evolution.</title>
        <authorList>
            <person name="Lang D."/>
            <person name="Ullrich K.K."/>
            <person name="Murat F."/>
            <person name="Fuchs J."/>
            <person name="Jenkins J."/>
            <person name="Haas F.B."/>
            <person name="Piednoel M."/>
            <person name="Gundlach H."/>
            <person name="Van Bel M."/>
            <person name="Meyberg R."/>
            <person name="Vives C."/>
            <person name="Morata J."/>
            <person name="Symeonidi A."/>
            <person name="Hiss M."/>
            <person name="Muchero W."/>
            <person name="Kamisugi Y."/>
            <person name="Saleh O."/>
            <person name="Blanc G."/>
            <person name="Decker E.L."/>
            <person name="van Gessel N."/>
            <person name="Grimwood J."/>
            <person name="Hayes R.D."/>
            <person name="Graham S.W."/>
            <person name="Gunter L.E."/>
            <person name="McDaniel S.F."/>
            <person name="Hoernstein S.N.W."/>
            <person name="Larsson A."/>
            <person name="Li F.W."/>
            <person name="Perroud P.F."/>
            <person name="Phillips J."/>
            <person name="Ranjan P."/>
            <person name="Rokshar D.S."/>
            <person name="Rothfels C.J."/>
            <person name="Schneider L."/>
            <person name="Shu S."/>
            <person name="Stevenson D.W."/>
            <person name="Thummler F."/>
            <person name="Tillich M."/>
            <person name="Villarreal Aguilar J.C."/>
            <person name="Widiez T."/>
            <person name="Wong G.K."/>
            <person name="Wymore A."/>
            <person name="Zhang Y."/>
            <person name="Zimmer A.D."/>
            <person name="Quatrano R.S."/>
            <person name="Mayer K.F.X."/>
            <person name="Goodstein D."/>
            <person name="Casacuberta J.M."/>
            <person name="Vandepoele K."/>
            <person name="Reski R."/>
            <person name="Cuming A.C."/>
            <person name="Tuskan G.A."/>
            <person name="Maumus F."/>
            <person name="Salse J."/>
            <person name="Schmutz J."/>
            <person name="Rensing S.A."/>
        </authorList>
    </citation>
    <scope>NUCLEOTIDE SEQUENCE [LARGE SCALE GENOMIC DNA]</scope>
    <source>
        <strain evidence="4 5">cv. Gransden 2004</strain>
    </source>
</reference>
<evidence type="ECO:0000313" key="5">
    <source>
        <dbReference type="Proteomes" id="UP000006727"/>
    </source>
</evidence>
<dbReference type="PaxDb" id="3218-PP1S302_41V6.1"/>